<dbReference type="Gene3D" id="1.10.443.10">
    <property type="entry name" value="Intergrase catalytic core"/>
    <property type="match status" value="1"/>
</dbReference>
<reference evidence="3 4" key="1">
    <citation type="submission" date="2013-05" db="EMBL/GenBank/DDBJ databases">
        <title>Genome sequence of Streptomyces sparsogenes DSM 40356.</title>
        <authorList>
            <person name="Coyne S."/>
            <person name="Seebeck F.P."/>
        </authorList>
    </citation>
    <scope>NUCLEOTIDE SEQUENCE [LARGE SCALE GENOMIC DNA]</scope>
    <source>
        <strain evidence="3 4">DSM 40356</strain>
    </source>
</reference>
<dbReference type="RefSeq" id="WP_245737890.1">
    <property type="nucleotide sequence ID" value="NZ_ASQP01000243.1"/>
</dbReference>
<dbReference type="GO" id="GO:0003677">
    <property type="term" value="F:DNA binding"/>
    <property type="evidence" value="ECO:0007669"/>
    <property type="project" value="InterPro"/>
</dbReference>
<dbReference type="Proteomes" id="UP000186168">
    <property type="component" value="Unassembled WGS sequence"/>
</dbReference>
<gene>
    <name evidence="3" type="ORF">SPAR_17205</name>
</gene>
<dbReference type="InterPro" id="IPR013762">
    <property type="entry name" value="Integrase-like_cat_sf"/>
</dbReference>
<dbReference type="SUPFAM" id="SSF56349">
    <property type="entry name" value="DNA breaking-rejoining enzymes"/>
    <property type="match status" value="1"/>
</dbReference>
<dbReference type="GO" id="GO:0015074">
    <property type="term" value="P:DNA integration"/>
    <property type="evidence" value="ECO:0007669"/>
    <property type="project" value="InterPro"/>
</dbReference>
<dbReference type="STRING" id="67365.GCA_001704635_04434"/>
<protein>
    <submittedName>
        <fullName evidence="3">Integrase</fullName>
    </submittedName>
</protein>
<dbReference type="InterPro" id="IPR011010">
    <property type="entry name" value="DNA_brk_join_enz"/>
</dbReference>
<dbReference type="GeneID" id="96742127"/>
<sequence length="143" mass="16058">MPLSESAAAAIRAHHEEFPPAEVEIEDRTDPRNPTWRKARLLFVSEAGGAIRRGSWSKVWARHVQRTNKALAAAGSPLRVPADATLHDLRHFYASVLIKHGASVKKVQRRLGHAKPSITLDLYVHLWEDDEDETAELIDKILC</sequence>
<evidence type="ECO:0000256" key="1">
    <source>
        <dbReference type="ARBA" id="ARBA00023172"/>
    </source>
</evidence>
<evidence type="ECO:0000313" key="4">
    <source>
        <dbReference type="Proteomes" id="UP000186168"/>
    </source>
</evidence>
<evidence type="ECO:0000259" key="2">
    <source>
        <dbReference type="PROSITE" id="PS51898"/>
    </source>
</evidence>
<dbReference type="Pfam" id="PF00589">
    <property type="entry name" value="Phage_integrase"/>
    <property type="match status" value="1"/>
</dbReference>
<dbReference type="AlphaFoldDB" id="A0A1R1SIX3"/>
<comment type="caution">
    <text evidence="3">The sequence shown here is derived from an EMBL/GenBank/DDBJ whole genome shotgun (WGS) entry which is preliminary data.</text>
</comment>
<accession>A0A1R1SIX3</accession>
<dbReference type="EMBL" id="ASQP01000243">
    <property type="protein sequence ID" value="OMI38234.1"/>
    <property type="molecule type" value="Genomic_DNA"/>
</dbReference>
<organism evidence="3 4">
    <name type="scientific">Streptomyces sparsogenes DSM 40356</name>
    <dbReference type="NCBI Taxonomy" id="1331668"/>
    <lineage>
        <taxon>Bacteria</taxon>
        <taxon>Bacillati</taxon>
        <taxon>Actinomycetota</taxon>
        <taxon>Actinomycetes</taxon>
        <taxon>Kitasatosporales</taxon>
        <taxon>Streptomycetaceae</taxon>
        <taxon>Streptomyces</taxon>
    </lineage>
</organism>
<keyword evidence="4" id="KW-1185">Reference proteome</keyword>
<feature type="domain" description="Tyr recombinase" evidence="2">
    <location>
        <begin position="1"/>
        <end position="139"/>
    </location>
</feature>
<dbReference type="GO" id="GO:0006310">
    <property type="term" value="P:DNA recombination"/>
    <property type="evidence" value="ECO:0007669"/>
    <property type="project" value="UniProtKB-KW"/>
</dbReference>
<name>A0A1R1SIX3_9ACTN</name>
<proteinExistence type="predicted"/>
<keyword evidence="1" id="KW-0233">DNA recombination</keyword>
<evidence type="ECO:0000313" key="3">
    <source>
        <dbReference type="EMBL" id="OMI38234.1"/>
    </source>
</evidence>
<dbReference type="PROSITE" id="PS51898">
    <property type="entry name" value="TYR_RECOMBINASE"/>
    <property type="match status" value="1"/>
</dbReference>
<dbReference type="InterPro" id="IPR002104">
    <property type="entry name" value="Integrase_catalytic"/>
</dbReference>